<proteinExistence type="predicted"/>
<reference evidence="1" key="1">
    <citation type="submission" date="2024-06" db="EMBL/GenBank/DDBJ databases">
        <title>Caulobacter inopinatus, sp. nov.</title>
        <authorList>
            <person name="Donachie S.P."/>
        </authorList>
    </citation>
    <scope>NUCLEOTIDE SEQUENCE</scope>
    <source>
        <strain evidence="1">73W</strain>
    </source>
</reference>
<name>A0AB39KXJ4_9CAUL</name>
<dbReference type="AlphaFoldDB" id="A0AB39KXJ4"/>
<protein>
    <submittedName>
        <fullName evidence="1">Uncharacterized protein</fullName>
    </submittedName>
</protein>
<dbReference type="RefSeq" id="WP_369062238.1">
    <property type="nucleotide sequence ID" value="NZ_CP158375.1"/>
</dbReference>
<accession>A0AB39KXJ4</accession>
<gene>
    <name evidence="1" type="ORF">ABOZ73_08190</name>
</gene>
<organism evidence="1">
    <name type="scientific">Caulobacter sp. 73W</name>
    <dbReference type="NCBI Taxonomy" id="3161137"/>
    <lineage>
        <taxon>Bacteria</taxon>
        <taxon>Pseudomonadati</taxon>
        <taxon>Pseudomonadota</taxon>
        <taxon>Alphaproteobacteria</taxon>
        <taxon>Caulobacterales</taxon>
        <taxon>Caulobacteraceae</taxon>
        <taxon>Caulobacter</taxon>
    </lineage>
</organism>
<evidence type="ECO:0000313" key="1">
    <source>
        <dbReference type="EMBL" id="XDO98379.1"/>
    </source>
</evidence>
<dbReference type="EMBL" id="CP158375">
    <property type="protein sequence ID" value="XDO98379.1"/>
    <property type="molecule type" value="Genomic_DNA"/>
</dbReference>
<sequence length="106" mass="12101">MSHLHLKSTLKRPPAKLLQRFELKQIGVDTVEDYLKKGFSLAICCRSCDRLIEWTPPDLAARFKLQTPIMQIASRLSCRGEGGCKSDDVAVFPHLYDLPWRWDADG</sequence>